<evidence type="ECO:0000313" key="1">
    <source>
        <dbReference type="EMBL" id="EEY35830.1"/>
    </source>
</evidence>
<name>D0GJ84_9FUSO</name>
<keyword evidence="2" id="KW-1185">Reference proteome</keyword>
<dbReference type="Proteomes" id="UP000004226">
    <property type="component" value="Unassembled WGS sequence"/>
</dbReference>
<comment type="caution">
    <text evidence="1">The sequence shown here is derived from an EMBL/GenBank/DDBJ whole genome shotgun (WGS) entry which is preliminary data.</text>
</comment>
<sequence>MDLESLMTVKEHIEDLIAEKELSAESVSKCKIPTFFKKSRAKNF</sequence>
<reference evidence="1 2" key="1">
    <citation type="submission" date="2009-10" db="EMBL/GenBank/DDBJ databases">
        <authorList>
            <person name="Harkins D.M."/>
            <person name="Madupu R."/>
            <person name="Durkin A.S."/>
            <person name="Torralba M."/>
            <person name="Methe B."/>
            <person name="Sutton G.G."/>
            <person name="Strausberg R.L."/>
            <person name="Nelson K.E."/>
        </authorList>
    </citation>
    <scope>NUCLEOTIDE SEQUENCE [LARGE SCALE GENOMIC DNA]</scope>
    <source>
        <strain evidence="1 2">F0264</strain>
    </source>
</reference>
<evidence type="ECO:0000313" key="2">
    <source>
        <dbReference type="Proteomes" id="UP000004226"/>
    </source>
</evidence>
<gene>
    <name evidence="1" type="ORF">HMPREF0554_0977</name>
</gene>
<protein>
    <submittedName>
        <fullName evidence="1">Uncharacterized protein</fullName>
    </submittedName>
</protein>
<dbReference type="EMBL" id="ADAD01000035">
    <property type="protein sequence ID" value="EEY35830.1"/>
    <property type="molecule type" value="Genomic_DNA"/>
</dbReference>
<proteinExistence type="predicted"/>
<accession>D0GJ84</accession>
<dbReference type="AlphaFoldDB" id="D0GJ84"/>
<organism evidence="1 2">
    <name type="scientific">Pseudoleptotrichia goodfellowii F0264</name>
    <dbReference type="NCBI Taxonomy" id="596323"/>
    <lineage>
        <taxon>Bacteria</taxon>
        <taxon>Fusobacteriati</taxon>
        <taxon>Fusobacteriota</taxon>
        <taxon>Fusobacteriia</taxon>
        <taxon>Fusobacteriales</taxon>
        <taxon>Leptotrichiaceae</taxon>
        <taxon>Pseudoleptotrichia</taxon>
    </lineage>
</organism>